<protein>
    <submittedName>
        <fullName evidence="2">Uncharacterized protein</fullName>
    </submittedName>
</protein>
<dbReference type="Gene3D" id="3.40.50.620">
    <property type="entry name" value="HUPs"/>
    <property type="match status" value="1"/>
</dbReference>
<dbReference type="EMBL" id="MN738937">
    <property type="protein sequence ID" value="QHT32395.1"/>
    <property type="molecule type" value="Genomic_DNA"/>
</dbReference>
<dbReference type="SUPFAM" id="SSF52374">
    <property type="entry name" value="Nucleotidylyl transferase"/>
    <property type="match status" value="1"/>
</dbReference>
<proteinExistence type="predicted"/>
<dbReference type="InterPro" id="IPR014729">
    <property type="entry name" value="Rossmann-like_a/b/a_fold"/>
</dbReference>
<evidence type="ECO:0000313" key="2">
    <source>
        <dbReference type="EMBL" id="QHT32395.1"/>
    </source>
</evidence>
<reference evidence="2" key="1">
    <citation type="journal article" date="2020" name="Nature">
        <title>Giant virus diversity and host interactions through global metagenomics.</title>
        <authorList>
            <person name="Schulz F."/>
            <person name="Roux S."/>
            <person name="Paez-Espino D."/>
            <person name="Jungbluth S."/>
            <person name="Walsh D.A."/>
            <person name="Denef V.J."/>
            <person name="McMahon K.D."/>
            <person name="Konstantinidis K.T."/>
            <person name="Eloe-Fadrosh E.A."/>
            <person name="Kyrpides N.C."/>
            <person name="Woyke T."/>
        </authorList>
    </citation>
    <scope>NUCLEOTIDE SEQUENCE</scope>
    <source>
        <strain evidence="2">GVMAG-M-3300009159-65</strain>
    </source>
</reference>
<evidence type="ECO:0000256" key="1">
    <source>
        <dbReference type="SAM" id="MobiDB-lite"/>
    </source>
</evidence>
<feature type="compositionally biased region" description="Basic and acidic residues" evidence="1">
    <location>
        <begin position="259"/>
        <end position="279"/>
    </location>
</feature>
<feature type="region of interest" description="Disordered" evidence="1">
    <location>
        <begin position="234"/>
        <end position="288"/>
    </location>
</feature>
<dbReference type="AlphaFoldDB" id="A0A6C0EYY5"/>
<accession>A0A6C0EYY5</accession>
<organism evidence="2">
    <name type="scientific">viral metagenome</name>
    <dbReference type="NCBI Taxonomy" id="1070528"/>
    <lineage>
        <taxon>unclassified sequences</taxon>
        <taxon>metagenomes</taxon>
        <taxon>organismal metagenomes</taxon>
    </lineage>
</organism>
<sequence>MASLETIPYEVFSEGRIVIYYFIGRLNPPHAGHEVALTRLLELARGDRSIPLILLGSGPKGERTLDNPLTFATKQRVLKHRLAGHICEIRESNNFAREIMDWTKEVLRHVSATEVVFNLVAGDKLDEGEPEKDRNSVKLNWVNESLVKGAKAMGLVASCNTIPIHAVSVEGVPMSATRVRKDALIGLMRGDDSFLQKYSEYYGPHTLNVFGEISETATHMSKEEIETYAATGKMLKKAKAKSKSKKANAANSNSSSNENKPKAKTEKAKTEKAKTEKAKPKPKANNSK</sequence>
<feature type="compositionally biased region" description="Basic residues" evidence="1">
    <location>
        <begin position="234"/>
        <end position="246"/>
    </location>
</feature>
<name>A0A6C0EYY5_9ZZZZ</name>
<feature type="compositionally biased region" description="Low complexity" evidence="1">
    <location>
        <begin position="247"/>
        <end position="258"/>
    </location>
</feature>